<proteinExistence type="predicted"/>
<dbReference type="Proteomes" id="UP000008864">
    <property type="component" value="Unassembled WGS sequence"/>
</dbReference>
<dbReference type="HOGENOM" id="CLU_127258_0_0_1"/>
<evidence type="ECO:0000256" key="1">
    <source>
        <dbReference type="SAM" id="MobiDB-lite"/>
    </source>
</evidence>
<keyword evidence="3" id="KW-1185">Reference proteome</keyword>
<organism evidence="2 3">
    <name type="scientific">Trichophyton rubrum (strain ATCC MYA-4607 / CBS 118892)</name>
    <name type="common">Athlete's foot fungus</name>
    <dbReference type="NCBI Taxonomy" id="559305"/>
    <lineage>
        <taxon>Eukaryota</taxon>
        <taxon>Fungi</taxon>
        <taxon>Dikarya</taxon>
        <taxon>Ascomycota</taxon>
        <taxon>Pezizomycotina</taxon>
        <taxon>Eurotiomycetes</taxon>
        <taxon>Eurotiomycetidae</taxon>
        <taxon>Onygenales</taxon>
        <taxon>Arthrodermataceae</taxon>
        <taxon>Trichophyton</taxon>
    </lineage>
</organism>
<dbReference type="RefSeq" id="XP_047607483.1">
    <property type="nucleotide sequence ID" value="XM_047751584.1"/>
</dbReference>
<reference evidence="3" key="1">
    <citation type="journal article" date="2012" name="MBio">
        <title>Comparative genome analysis of Trichophyton rubrum and related dermatophytes reveals candidate genes involved in infection.</title>
        <authorList>
            <person name="Martinez D.A."/>
            <person name="Oliver B.G."/>
            <person name="Graeser Y."/>
            <person name="Goldberg J.M."/>
            <person name="Li W."/>
            <person name="Martinez-Rossi N.M."/>
            <person name="Monod M."/>
            <person name="Shelest E."/>
            <person name="Barton R.C."/>
            <person name="Birch E."/>
            <person name="Brakhage A.A."/>
            <person name="Chen Z."/>
            <person name="Gurr S.J."/>
            <person name="Heiman D."/>
            <person name="Heitman J."/>
            <person name="Kosti I."/>
            <person name="Rossi A."/>
            <person name="Saif S."/>
            <person name="Samalova M."/>
            <person name="Saunders C.W."/>
            <person name="Shea T."/>
            <person name="Summerbell R.C."/>
            <person name="Xu J."/>
            <person name="Young S."/>
            <person name="Zeng Q."/>
            <person name="Birren B.W."/>
            <person name="Cuomo C.A."/>
            <person name="White T.C."/>
        </authorList>
    </citation>
    <scope>NUCLEOTIDE SEQUENCE [LARGE SCALE GENOMIC DNA]</scope>
    <source>
        <strain evidence="3">ATCC MYA-4607 / CBS 118892</strain>
    </source>
</reference>
<gene>
    <name evidence="2" type="ORF">TERG_12654</name>
</gene>
<dbReference type="VEuPathDB" id="FungiDB:TERG_12654"/>
<protein>
    <submittedName>
        <fullName evidence="2">Uncharacterized protein</fullName>
    </submittedName>
</protein>
<feature type="compositionally biased region" description="Low complexity" evidence="1">
    <location>
        <begin position="128"/>
        <end position="145"/>
    </location>
</feature>
<evidence type="ECO:0000313" key="2">
    <source>
        <dbReference type="EMBL" id="KFL62971.1"/>
    </source>
</evidence>
<dbReference type="InParanoid" id="A0A080WJL6"/>
<accession>A0A080WJL6</accession>
<dbReference type="AlphaFoldDB" id="A0A080WJL6"/>
<name>A0A080WJL6_TRIRC</name>
<dbReference type="EMBL" id="GG700659">
    <property type="protein sequence ID" value="KFL62971.1"/>
    <property type="molecule type" value="Genomic_DNA"/>
</dbReference>
<dbReference type="GeneID" id="71777793"/>
<evidence type="ECO:0000313" key="3">
    <source>
        <dbReference type="Proteomes" id="UP000008864"/>
    </source>
</evidence>
<feature type="region of interest" description="Disordered" evidence="1">
    <location>
        <begin position="114"/>
        <end position="147"/>
    </location>
</feature>
<sequence>MKKAITCCAVDARFGLHRASHLISSSSLSSLSSSSRVDETCWEGRSSCHFRTRLTRRKKKKQQKMRWYDAKSDIKYGLARVWQQADRPTSRMRCPLANAQQHLQAVGQTGILTPQAQTNPAHPRSSGTPFSNPPSQTSPTTTGSPRIAIAGPRLRRWHHHVDPAKRNIKQSDGILETRACSA</sequence>